<dbReference type="Pfam" id="PF13966">
    <property type="entry name" value="zf-RVT"/>
    <property type="match status" value="1"/>
</dbReference>
<organism evidence="3">
    <name type="scientific">Tanacetum cinerariifolium</name>
    <name type="common">Dalmatian daisy</name>
    <name type="synonym">Chrysanthemum cinerariifolium</name>
    <dbReference type="NCBI Taxonomy" id="118510"/>
    <lineage>
        <taxon>Eukaryota</taxon>
        <taxon>Viridiplantae</taxon>
        <taxon>Streptophyta</taxon>
        <taxon>Embryophyta</taxon>
        <taxon>Tracheophyta</taxon>
        <taxon>Spermatophyta</taxon>
        <taxon>Magnoliopsida</taxon>
        <taxon>eudicotyledons</taxon>
        <taxon>Gunneridae</taxon>
        <taxon>Pentapetalae</taxon>
        <taxon>asterids</taxon>
        <taxon>campanulids</taxon>
        <taxon>Asterales</taxon>
        <taxon>Asteraceae</taxon>
        <taxon>Asteroideae</taxon>
        <taxon>Anthemideae</taxon>
        <taxon>Anthemidinae</taxon>
        <taxon>Tanacetum</taxon>
    </lineage>
</organism>
<accession>A0A699GYE5</accession>
<feature type="transmembrane region" description="Helical" evidence="1">
    <location>
        <begin position="33"/>
        <end position="55"/>
    </location>
</feature>
<dbReference type="AlphaFoldDB" id="A0A699GYE5"/>
<evidence type="ECO:0000256" key="1">
    <source>
        <dbReference type="SAM" id="Phobius"/>
    </source>
</evidence>
<comment type="caution">
    <text evidence="3">The sequence shown here is derived from an EMBL/GenBank/DDBJ whole genome shotgun (WGS) entry which is preliminary data.</text>
</comment>
<keyword evidence="3" id="KW-0808">Transferase</keyword>
<keyword evidence="3" id="KW-0548">Nucleotidyltransferase</keyword>
<dbReference type="InterPro" id="IPR026960">
    <property type="entry name" value="RVT-Znf"/>
</dbReference>
<evidence type="ECO:0000259" key="2">
    <source>
        <dbReference type="Pfam" id="PF13966"/>
    </source>
</evidence>
<dbReference type="EMBL" id="BKCJ010074578">
    <property type="protein sequence ID" value="GEW80080.1"/>
    <property type="molecule type" value="Genomic_DNA"/>
</dbReference>
<feature type="domain" description="Reverse transcriptase zinc-binding" evidence="2">
    <location>
        <begin position="98"/>
        <end position="178"/>
    </location>
</feature>
<protein>
    <submittedName>
        <fullName evidence="3">RNA-directed DNA polymerase, eukaryota</fullName>
    </submittedName>
</protein>
<name>A0A699GYE5_TANCI</name>
<evidence type="ECO:0000313" key="3">
    <source>
        <dbReference type="EMBL" id="GEW80080.1"/>
    </source>
</evidence>
<keyword evidence="1" id="KW-0472">Membrane</keyword>
<proteinExistence type="predicted"/>
<dbReference type="GO" id="GO:0003964">
    <property type="term" value="F:RNA-directed DNA polymerase activity"/>
    <property type="evidence" value="ECO:0007669"/>
    <property type="project" value="UniProtKB-KW"/>
</dbReference>
<keyword evidence="1" id="KW-0812">Transmembrane</keyword>
<gene>
    <name evidence="3" type="ORF">Tci_252056</name>
</gene>
<sequence>TLRINHDLNLTDCHMILFISDIIDYYTLKTVKIASLVNVFLMVHGNGIGVGLLLWEDPRPNLITLSSTFSNMEIDDLVESDTCIWSLSNDDSFLVNSVRKHIDEHSLPSLFPCTQWYKMIPKKVIVFMWRMLLDRLPNRLNLSSYGLDIDLISCMVCNGHVESNDHIFFTCDMAVAIWNLVRSWIDLPLPIFLSCED</sequence>
<feature type="non-terminal residue" evidence="3">
    <location>
        <position position="1"/>
    </location>
</feature>
<keyword evidence="3" id="KW-0695">RNA-directed DNA polymerase</keyword>
<reference evidence="3" key="1">
    <citation type="journal article" date="2019" name="Sci. Rep.">
        <title>Draft genome of Tanacetum cinerariifolium, the natural source of mosquito coil.</title>
        <authorList>
            <person name="Yamashiro T."/>
            <person name="Shiraishi A."/>
            <person name="Satake H."/>
            <person name="Nakayama K."/>
        </authorList>
    </citation>
    <scope>NUCLEOTIDE SEQUENCE</scope>
</reference>
<keyword evidence="1" id="KW-1133">Transmembrane helix</keyword>